<organism evidence="8 9">
    <name type="scientific">Micromonospora echinofusca</name>
    <dbReference type="NCBI Taxonomy" id="47858"/>
    <lineage>
        <taxon>Bacteria</taxon>
        <taxon>Bacillati</taxon>
        <taxon>Actinomycetota</taxon>
        <taxon>Actinomycetes</taxon>
        <taxon>Micromonosporales</taxon>
        <taxon>Micromonosporaceae</taxon>
        <taxon>Micromonospora</taxon>
    </lineage>
</organism>
<keyword evidence="9" id="KW-1185">Reference proteome</keyword>
<evidence type="ECO:0000256" key="3">
    <source>
        <dbReference type="ARBA" id="ARBA00022692"/>
    </source>
</evidence>
<feature type="transmembrane region" description="Helical" evidence="6">
    <location>
        <begin position="406"/>
        <end position="426"/>
    </location>
</feature>
<feature type="transmembrane region" description="Helical" evidence="6">
    <location>
        <begin position="21"/>
        <end position="42"/>
    </location>
</feature>
<feature type="transmembrane region" description="Helical" evidence="6">
    <location>
        <begin position="357"/>
        <end position="377"/>
    </location>
</feature>
<feature type="transmembrane region" description="Helical" evidence="6">
    <location>
        <begin position="327"/>
        <end position="345"/>
    </location>
</feature>
<evidence type="ECO:0000256" key="1">
    <source>
        <dbReference type="ARBA" id="ARBA00004651"/>
    </source>
</evidence>
<dbReference type="RefSeq" id="WP_208814031.1">
    <property type="nucleotide sequence ID" value="NZ_WVUH01000104.1"/>
</dbReference>
<evidence type="ECO:0000313" key="8">
    <source>
        <dbReference type="EMBL" id="MBO4207135.1"/>
    </source>
</evidence>
<keyword evidence="4 6" id="KW-1133">Transmembrane helix</keyword>
<feature type="transmembrane region" description="Helical" evidence="6">
    <location>
        <begin position="285"/>
        <end position="306"/>
    </location>
</feature>
<keyword evidence="2" id="KW-1003">Cell membrane</keyword>
<keyword evidence="3 6" id="KW-0812">Transmembrane</keyword>
<feature type="domain" description="ABC3 transporter permease C-terminal" evidence="7">
    <location>
        <begin position="645"/>
        <end position="747"/>
    </location>
</feature>
<evidence type="ECO:0000313" key="9">
    <source>
        <dbReference type="Proteomes" id="UP000823521"/>
    </source>
</evidence>
<comment type="caution">
    <text evidence="8">The sequence shown here is derived from an EMBL/GenBank/DDBJ whole genome shotgun (WGS) entry which is preliminary data.</text>
</comment>
<feature type="transmembrane region" description="Helical" evidence="6">
    <location>
        <begin position="727"/>
        <end position="753"/>
    </location>
</feature>
<evidence type="ECO:0000256" key="5">
    <source>
        <dbReference type="ARBA" id="ARBA00023136"/>
    </source>
</evidence>
<name>A0ABS3VRK4_MICEH</name>
<keyword evidence="5 6" id="KW-0472">Membrane</keyword>
<evidence type="ECO:0000256" key="6">
    <source>
        <dbReference type="SAM" id="Phobius"/>
    </source>
</evidence>
<protein>
    <submittedName>
        <fullName evidence="8">ABC transporter permease</fullName>
    </submittedName>
</protein>
<feature type="transmembrane region" description="Helical" evidence="6">
    <location>
        <begin position="689"/>
        <end position="715"/>
    </location>
</feature>
<evidence type="ECO:0000256" key="2">
    <source>
        <dbReference type="ARBA" id="ARBA00022475"/>
    </source>
</evidence>
<dbReference type="Proteomes" id="UP000823521">
    <property type="component" value="Unassembled WGS sequence"/>
</dbReference>
<gene>
    <name evidence="8" type="ORF">GSF22_14125</name>
</gene>
<feature type="domain" description="ABC3 transporter permease C-terminal" evidence="7">
    <location>
        <begin position="194"/>
        <end position="309"/>
    </location>
</feature>
<feature type="transmembrane region" description="Helical" evidence="6">
    <location>
        <begin position="642"/>
        <end position="662"/>
    </location>
</feature>
<proteinExistence type="predicted"/>
<accession>A0ABS3VRK4</accession>
<dbReference type="EMBL" id="WVUH01000104">
    <property type="protein sequence ID" value="MBO4207135.1"/>
    <property type="molecule type" value="Genomic_DNA"/>
</dbReference>
<comment type="subcellular location">
    <subcellularLocation>
        <location evidence="1">Cell membrane</location>
        <topology evidence="1">Multi-pass membrane protein</topology>
    </subcellularLocation>
</comment>
<dbReference type="Pfam" id="PF02687">
    <property type="entry name" value="FtsX"/>
    <property type="match status" value="2"/>
</dbReference>
<feature type="transmembrane region" description="Helical" evidence="6">
    <location>
        <begin position="243"/>
        <end position="265"/>
    </location>
</feature>
<evidence type="ECO:0000259" key="7">
    <source>
        <dbReference type="Pfam" id="PF02687"/>
    </source>
</evidence>
<sequence length="764" mass="79194">MRELLIGARMAVTGGRDGWTRALLTALGVGIGVAMLLLAAAVPGALDARQARGDARDDLRLGEPVPAAADTLLVAPLETEFRGRPVRGRLLRPEGPQAPVPPGLTALPRAGEAVVSPALKKVLDSPDGDLFRPRLGGATVTGTIGAQGLAGPHELAFYLGTDSLTDGQAVRLDAFGGGLPGEELGPVLILLVVVIFVVLLLPIAVFLGTAVRFGGERRDRRLAALRLVGADTAMTRRIAAGEAAAGALLGVVVGAALFALARQVAPLVSLWDISVYAADVRPAPALVAVIVLGVPLVAVLVGLIALRGVLIEPLGVTRRAVAPRRRLWWRLILPVTGLALLYPLIGGIRDGGRADYQVAAGVTLLLIGSVALLPWLVDLTVRRLRGGPVGWQLAIRRLQLDSATSARLVNGIAVAVAGTIALQMLFATVEDESTRSTGQDTTRAQAAVQLAPRVDAPAALARLRATPGLGHSTGTLWALATPDRPASTAPSLLVDLRIGDCAALAEYARLGSCTDGDVFLVQGPPDAPPVDAFTPGTRLRVGDGGQEGAGATWSLPTTMPTVPAREDPFGGIQGAILATPAALPLTALGPLGVDFFATFDRTAPDALEHLRNAGASIDRFASVTSMSATTENNRFTNIRRGLYIGATLTLLLIGTSMLVGLLEQLRERRRLLAMLVAVGTRRTTLAWSVFWQAAVPVVIGLALATGFGIALGAVLLRMVGTSVSVDWSVVGLATGLAAAVVLLAVGLGLPALWRLLRADGLRTD</sequence>
<reference evidence="8 9" key="1">
    <citation type="submission" date="2019-12" db="EMBL/GenBank/DDBJ databases">
        <title>Whole genome sequencing of endophytic Actinobacterium Micromonospora sp. MPMI6T.</title>
        <authorList>
            <person name="Evv R."/>
            <person name="Podile A.R."/>
        </authorList>
    </citation>
    <scope>NUCLEOTIDE SEQUENCE [LARGE SCALE GENOMIC DNA]</scope>
    <source>
        <strain evidence="8 9">MPMI6</strain>
    </source>
</reference>
<feature type="transmembrane region" description="Helical" evidence="6">
    <location>
        <begin position="187"/>
        <end position="211"/>
    </location>
</feature>
<evidence type="ECO:0000256" key="4">
    <source>
        <dbReference type="ARBA" id="ARBA00022989"/>
    </source>
</evidence>
<dbReference type="InterPro" id="IPR003838">
    <property type="entry name" value="ABC3_permease_C"/>
</dbReference>